<reference evidence="5 6" key="1">
    <citation type="submission" date="2018-06" db="EMBL/GenBank/DDBJ databases">
        <title>Genomic Encyclopedia of Type Strains, Phase IV (KMG-IV): sequencing the most valuable type-strain genomes for metagenomic binning, comparative biology and taxonomic classification.</title>
        <authorList>
            <person name="Goeker M."/>
        </authorList>
    </citation>
    <scope>NUCLEOTIDE SEQUENCE [LARGE SCALE GENOMIC DNA]</scope>
    <source>
        <strain evidence="5 6">DSM 15140</strain>
    </source>
</reference>
<dbReference type="InterPro" id="IPR036390">
    <property type="entry name" value="WH_DNA-bd_sf"/>
</dbReference>
<keyword evidence="6" id="KW-1185">Reference proteome</keyword>
<dbReference type="SMART" id="SM00347">
    <property type="entry name" value="HTH_MARR"/>
    <property type="match status" value="1"/>
</dbReference>
<keyword evidence="3" id="KW-0804">Transcription</keyword>
<dbReference type="STRING" id="200904.GCA_900168775_00407"/>
<gene>
    <name evidence="5" type="ORF">DES48_102131</name>
</gene>
<dbReference type="PANTHER" id="PTHR42756:SF1">
    <property type="entry name" value="TRANSCRIPTIONAL REPRESSOR OF EMRAB OPERON"/>
    <property type="match status" value="1"/>
</dbReference>
<dbReference type="PROSITE" id="PS50995">
    <property type="entry name" value="HTH_MARR_2"/>
    <property type="match status" value="1"/>
</dbReference>
<dbReference type="AlphaFoldDB" id="A0A366EF62"/>
<evidence type="ECO:0000259" key="4">
    <source>
        <dbReference type="PROSITE" id="PS50995"/>
    </source>
</evidence>
<dbReference type="CDD" id="cd00090">
    <property type="entry name" value="HTH_ARSR"/>
    <property type="match status" value="1"/>
</dbReference>
<dbReference type="PRINTS" id="PR00598">
    <property type="entry name" value="HTHMARR"/>
</dbReference>
<dbReference type="RefSeq" id="WP_113867050.1">
    <property type="nucleotide sequence ID" value="NZ_BAABQN010000002.1"/>
</dbReference>
<evidence type="ECO:0000313" key="6">
    <source>
        <dbReference type="Proteomes" id="UP000252254"/>
    </source>
</evidence>
<dbReference type="GO" id="GO:0003677">
    <property type="term" value="F:DNA binding"/>
    <property type="evidence" value="ECO:0007669"/>
    <property type="project" value="UniProtKB-KW"/>
</dbReference>
<evidence type="ECO:0000256" key="3">
    <source>
        <dbReference type="ARBA" id="ARBA00023163"/>
    </source>
</evidence>
<evidence type="ECO:0000256" key="2">
    <source>
        <dbReference type="ARBA" id="ARBA00023125"/>
    </source>
</evidence>
<keyword evidence="2 5" id="KW-0238">DNA-binding</keyword>
<evidence type="ECO:0000313" key="5">
    <source>
        <dbReference type="EMBL" id="RBP00370.1"/>
    </source>
</evidence>
<dbReference type="Proteomes" id="UP000252254">
    <property type="component" value="Unassembled WGS sequence"/>
</dbReference>
<dbReference type="InterPro" id="IPR011991">
    <property type="entry name" value="ArsR-like_HTH"/>
</dbReference>
<sequence length="150" mass="17307">MEERIGAEIATLIREINAGINQQMRNRFKDNVLTPPQMMIMFMLAKEKYLKVSEISKKMSLANSTVSGIIDRLEKQGFVERVRSEEDKRVVYVRAATHMEEMHQDYHQSVTNFLAALTDDISKEEVTSIISGLHKLKKLVQRSEHEKKGD</sequence>
<dbReference type="InterPro" id="IPR000835">
    <property type="entry name" value="HTH_MarR-typ"/>
</dbReference>
<dbReference type="OrthoDB" id="327696at2"/>
<organism evidence="5 6">
    <name type="scientific">Paraliobacillus ryukyuensis</name>
    <dbReference type="NCBI Taxonomy" id="200904"/>
    <lineage>
        <taxon>Bacteria</taxon>
        <taxon>Bacillati</taxon>
        <taxon>Bacillota</taxon>
        <taxon>Bacilli</taxon>
        <taxon>Bacillales</taxon>
        <taxon>Bacillaceae</taxon>
        <taxon>Paraliobacillus</taxon>
    </lineage>
</organism>
<dbReference type="GO" id="GO:0003700">
    <property type="term" value="F:DNA-binding transcription factor activity"/>
    <property type="evidence" value="ECO:0007669"/>
    <property type="project" value="InterPro"/>
</dbReference>
<dbReference type="Pfam" id="PF01047">
    <property type="entry name" value="MarR"/>
    <property type="match status" value="1"/>
</dbReference>
<comment type="caution">
    <text evidence="5">The sequence shown here is derived from an EMBL/GenBank/DDBJ whole genome shotgun (WGS) entry which is preliminary data.</text>
</comment>
<keyword evidence="1" id="KW-0805">Transcription regulation</keyword>
<evidence type="ECO:0000256" key="1">
    <source>
        <dbReference type="ARBA" id="ARBA00023015"/>
    </source>
</evidence>
<dbReference type="Gene3D" id="1.10.10.10">
    <property type="entry name" value="Winged helix-like DNA-binding domain superfamily/Winged helix DNA-binding domain"/>
    <property type="match status" value="1"/>
</dbReference>
<feature type="domain" description="HTH marR-type" evidence="4">
    <location>
        <begin position="2"/>
        <end position="138"/>
    </location>
</feature>
<protein>
    <submittedName>
        <fullName evidence="5">DNA-binding MarR family transcriptional regulator</fullName>
    </submittedName>
</protein>
<dbReference type="EMBL" id="QNRI01000002">
    <property type="protein sequence ID" value="RBP00370.1"/>
    <property type="molecule type" value="Genomic_DNA"/>
</dbReference>
<dbReference type="InterPro" id="IPR036388">
    <property type="entry name" value="WH-like_DNA-bd_sf"/>
</dbReference>
<accession>A0A366EF62</accession>
<proteinExistence type="predicted"/>
<dbReference type="SUPFAM" id="SSF46785">
    <property type="entry name" value="Winged helix' DNA-binding domain"/>
    <property type="match status" value="1"/>
</dbReference>
<dbReference type="PANTHER" id="PTHR42756">
    <property type="entry name" value="TRANSCRIPTIONAL REGULATOR, MARR"/>
    <property type="match status" value="1"/>
</dbReference>
<name>A0A366EF62_9BACI</name>